<evidence type="ECO:0000313" key="3">
    <source>
        <dbReference type="Proteomes" id="UP000247498"/>
    </source>
</evidence>
<feature type="region of interest" description="Disordered" evidence="1">
    <location>
        <begin position="1"/>
        <end position="47"/>
    </location>
</feature>
<dbReference type="GO" id="GO:0003713">
    <property type="term" value="F:transcription coactivator activity"/>
    <property type="evidence" value="ECO:0007669"/>
    <property type="project" value="TreeGrafter"/>
</dbReference>
<dbReference type="AlphaFoldDB" id="A0A2V0NZI2"/>
<dbReference type="Proteomes" id="UP000247498">
    <property type="component" value="Unassembled WGS sequence"/>
</dbReference>
<evidence type="ECO:0000256" key="1">
    <source>
        <dbReference type="SAM" id="MobiDB-lite"/>
    </source>
</evidence>
<feature type="compositionally biased region" description="Low complexity" evidence="1">
    <location>
        <begin position="12"/>
        <end position="28"/>
    </location>
</feature>
<feature type="region of interest" description="Disordered" evidence="1">
    <location>
        <begin position="514"/>
        <end position="546"/>
    </location>
</feature>
<feature type="compositionally biased region" description="Gly residues" evidence="1">
    <location>
        <begin position="1"/>
        <end position="11"/>
    </location>
</feature>
<comment type="caution">
    <text evidence="2">The sequence shown here is derived from an EMBL/GenBank/DDBJ whole genome shotgun (WGS) entry which is preliminary data.</text>
</comment>
<protein>
    <recommendedName>
        <fullName evidence="4">RAP domain-containing protein</fullName>
    </recommendedName>
</protein>
<accession>A0A2V0NZI2</accession>
<keyword evidence="3" id="KW-1185">Reference proteome</keyword>
<sequence>MSQAAGPGGWGAPAPRVAAGHPQQQQQPRARRRQQPPGGGDAAARALSAQIKRAAGSPADVLDIVKQRGHVFNELHACIALSRLGALLRFDTEPARAAAASDPAFSSLLLCLSARAHLLGGRQLSMALTNLAWLGLGQSGAAAPDCLPALLGALATRLEGVLVDAEPEDAIHCVWALSKLGALPSALLGAVSSHALAAGWLRQLPARPLCSLLWVHARPSAGGAPCGALPRLLAAALVEVEAPGFLETFSAAELSMLLWSLATLRGAAPAAPGAGPRLLARVAAVAADRVVSFTPQGVANVCWAVSRLMPPALAAAAAAAAAGSQQQQQPQQQQEQEQPGSSSSSGSGAGDDGDAAELVAAARRLLSEFFGSAAAQLTYYKPQEVCNLLGAAAALGAPHGALIGAAAGYLRTRSHMLAAWDLHEALCAMLRLRAPIEPALLQRLAHRAGQLARGMAPPLLARVAWAVARAGGDAGPLLAAAAARGGEADFVASLAPQDLALLLWAAAAARNLGSSGPQAQQQGRRRAGQHQQQQQAAAPSQQTKDGTARLAAAAGACLLARLPSFDAHSLTTALVALARLRGRDAPADSGGGRALAAAAAEQLAPHVGAMEPQHGVSAAWAAARLAGGGAGAAGPLVPVLLGHLERRGDWRRLPAGAAARLLCLAAAEARASGVPPQQLLALLQGTQQQLHAMAPCDLATVCWAAAQLAPQRVAPGGAAAGEGRAAVHRAALELHGAACGRMLDAVDAWLRRGGARAGSPAHGRGAAAPGAPRQALASALSAGDLAAVAGSCARIGGAPPALLDALLAAWEELADAGACDGVAAAQLLWALPRLGRAPPPHAVEAAAAALAARLSRAGAAPAPRDAALAAAALEAFATLRYRPPDALARAAAGALAAAAPRAPQQRGARLPAGALQRLRGACRALYHLAATGAPDLSQLITALEPALMHALRPLRHGSRLVRPRQWAAPPPPLGAGAALRLLWALCAAGEGAGPLGRAAAAAVFGGVPVSVLQGSPELSRLLVDCRLALRASAPGTWLSVRGGWRRLRAQGAPRRVAPAAALRAAEAAAREALASELEAAGFAPARAIAWCSLPNGDAYGCFSPQQQQQQQQEEEEEEGAQAHPAVAAVVVVFDCPSHRSANGGAPTGAARLRNAALASRGLRVAALPLRLWAPDPGAPPAAQQARAAARARAAEQLAAALRGE</sequence>
<dbReference type="STRING" id="307507.A0A2V0NZI2"/>
<proteinExistence type="predicted"/>
<organism evidence="2 3">
    <name type="scientific">Raphidocelis subcapitata</name>
    <dbReference type="NCBI Taxonomy" id="307507"/>
    <lineage>
        <taxon>Eukaryota</taxon>
        <taxon>Viridiplantae</taxon>
        <taxon>Chlorophyta</taxon>
        <taxon>core chlorophytes</taxon>
        <taxon>Chlorophyceae</taxon>
        <taxon>CS clade</taxon>
        <taxon>Sphaeropleales</taxon>
        <taxon>Selenastraceae</taxon>
        <taxon>Raphidocelis</taxon>
    </lineage>
</organism>
<dbReference type="OrthoDB" id="10677590at2759"/>
<dbReference type="GO" id="GO:0045944">
    <property type="term" value="P:positive regulation of transcription by RNA polymerase II"/>
    <property type="evidence" value="ECO:0007669"/>
    <property type="project" value="TreeGrafter"/>
</dbReference>
<gene>
    <name evidence="2" type="ORF">Rsub_03855</name>
</gene>
<evidence type="ECO:0008006" key="4">
    <source>
        <dbReference type="Google" id="ProtNLM"/>
    </source>
</evidence>
<feature type="compositionally biased region" description="Low complexity" evidence="1">
    <location>
        <begin position="320"/>
        <end position="346"/>
    </location>
</feature>
<feature type="region of interest" description="Disordered" evidence="1">
    <location>
        <begin position="1102"/>
        <end position="1121"/>
    </location>
</feature>
<dbReference type="InParanoid" id="A0A2V0NZI2"/>
<dbReference type="InterPro" id="IPR051647">
    <property type="entry name" value="Mediator_comp_sub12"/>
</dbReference>
<dbReference type="GO" id="GO:0016592">
    <property type="term" value="C:mediator complex"/>
    <property type="evidence" value="ECO:0007669"/>
    <property type="project" value="TreeGrafter"/>
</dbReference>
<evidence type="ECO:0000313" key="2">
    <source>
        <dbReference type="EMBL" id="GBF91000.1"/>
    </source>
</evidence>
<feature type="compositionally biased region" description="Low complexity" evidence="1">
    <location>
        <begin position="529"/>
        <end position="546"/>
    </location>
</feature>
<name>A0A2V0NZI2_9CHLO</name>
<feature type="region of interest" description="Disordered" evidence="1">
    <location>
        <begin position="320"/>
        <end position="353"/>
    </location>
</feature>
<dbReference type="EMBL" id="BDRX01000021">
    <property type="protein sequence ID" value="GBF91000.1"/>
    <property type="molecule type" value="Genomic_DNA"/>
</dbReference>
<dbReference type="PANTHER" id="PTHR46007">
    <property type="entry name" value="MEDIATOR OF RNA POLYMERASE II TRANSCRIPTION SUBUNIT 12"/>
    <property type="match status" value="1"/>
</dbReference>
<reference evidence="2 3" key="1">
    <citation type="journal article" date="2018" name="Sci. Rep.">
        <title>Raphidocelis subcapitata (=Pseudokirchneriella subcapitata) provides an insight into genome evolution and environmental adaptations in the Sphaeropleales.</title>
        <authorList>
            <person name="Suzuki S."/>
            <person name="Yamaguchi H."/>
            <person name="Nakajima N."/>
            <person name="Kawachi M."/>
        </authorList>
    </citation>
    <scope>NUCLEOTIDE SEQUENCE [LARGE SCALE GENOMIC DNA]</scope>
    <source>
        <strain evidence="2 3">NIES-35</strain>
    </source>
</reference>
<dbReference type="PANTHER" id="PTHR46007:SF8">
    <property type="entry name" value="C2H2-TYPE DOMAIN-CONTAINING PROTEIN"/>
    <property type="match status" value="1"/>
</dbReference>